<dbReference type="PROSITE" id="PS00061">
    <property type="entry name" value="ADH_SHORT"/>
    <property type="match status" value="1"/>
</dbReference>
<dbReference type="FunFam" id="3.40.50.720:FF:000084">
    <property type="entry name" value="Short-chain dehydrogenase reductase"/>
    <property type="match status" value="1"/>
</dbReference>
<evidence type="ECO:0000256" key="2">
    <source>
        <dbReference type="ARBA" id="ARBA00023002"/>
    </source>
</evidence>
<dbReference type="PANTHER" id="PTHR42760:SF115">
    <property type="entry name" value="3-OXOACYL-[ACYL-CARRIER-PROTEIN] REDUCTASE FABG"/>
    <property type="match status" value="1"/>
</dbReference>
<dbReference type="SUPFAM" id="SSF51735">
    <property type="entry name" value="NAD(P)-binding Rossmann-fold domains"/>
    <property type="match status" value="1"/>
</dbReference>
<organism evidence="3 4">
    <name type="scientific">Aerophobetes bacterium</name>
    <dbReference type="NCBI Taxonomy" id="2030807"/>
    <lineage>
        <taxon>Bacteria</taxon>
        <taxon>Candidatus Aerophobota</taxon>
    </lineage>
</organism>
<gene>
    <name evidence="3" type="ORF">E3J59_00835</name>
</gene>
<name>A0A523V0I9_UNCAE</name>
<dbReference type="Proteomes" id="UP000320679">
    <property type="component" value="Unassembled WGS sequence"/>
</dbReference>
<evidence type="ECO:0000313" key="3">
    <source>
        <dbReference type="EMBL" id="TET48297.1"/>
    </source>
</evidence>
<reference evidence="3 4" key="1">
    <citation type="submission" date="2019-03" db="EMBL/GenBank/DDBJ databases">
        <title>Metabolic potential of uncultured bacteria and archaea associated with petroleum seepage in deep-sea sediments.</title>
        <authorList>
            <person name="Dong X."/>
            <person name="Hubert C."/>
        </authorList>
    </citation>
    <scope>NUCLEOTIDE SEQUENCE [LARGE SCALE GENOMIC DNA]</scope>
    <source>
        <strain evidence="3">E29_bin78</strain>
    </source>
</reference>
<dbReference type="Pfam" id="PF13561">
    <property type="entry name" value="adh_short_C2"/>
    <property type="match status" value="1"/>
</dbReference>
<keyword evidence="2" id="KW-0560">Oxidoreductase</keyword>
<dbReference type="Gene3D" id="3.40.50.720">
    <property type="entry name" value="NAD(P)-binding Rossmann-like Domain"/>
    <property type="match status" value="1"/>
</dbReference>
<dbReference type="InterPro" id="IPR036291">
    <property type="entry name" value="NAD(P)-bd_dom_sf"/>
</dbReference>
<dbReference type="InterPro" id="IPR020904">
    <property type="entry name" value="Sc_DH/Rdtase_CS"/>
</dbReference>
<sequence>MSENNVWELFSLKGCVAIVTGGASGLGYDMALALAEAGADVAITSRNSAKAERAAEKIRGEAGQKIIPLTLEVTREGQVIQMVDSVLKEFGKIDILVNNAGNVKSTKENAPFEVRPLKEWKYTVDVNVTGSFLCAKYVIAKWMIPNKRGVVINIGSTAGMIGKDRRVYRGTEMGGVTVDYSAAKGAVIAMTKDMAAYLAPYNIRVNCISPGGFYRESLPEKFCEAYRKTFIMGRQGEEGKELKGAVVFLASEASSFITAHNLVVDGGLTQW</sequence>
<proteinExistence type="inferred from homology"/>
<comment type="caution">
    <text evidence="3">The sequence shown here is derived from an EMBL/GenBank/DDBJ whole genome shotgun (WGS) entry which is preliminary data.</text>
</comment>
<protein>
    <submittedName>
        <fullName evidence="3">SDR family oxidoreductase</fullName>
    </submittedName>
</protein>
<dbReference type="EMBL" id="SOJK01000036">
    <property type="protein sequence ID" value="TET48297.1"/>
    <property type="molecule type" value="Genomic_DNA"/>
</dbReference>
<evidence type="ECO:0000313" key="4">
    <source>
        <dbReference type="Proteomes" id="UP000320679"/>
    </source>
</evidence>
<dbReference type="PRINTS" id="PR00080">
    <property type="entry name" value="SDRFAMILY"/>
</dbReference>
<evidence type="ECO:0000256" key="1">
    <source>
        <dbReference type="ARBA" id="ARBA00006484"/>
    </source>
</evidence>
<accession>A0A523V0I9</accession>
<dbReference type="InterPro" id="IPR002347">
    <property type="entry name" value="SDR_fam"/>
</dbReference>
<dbReference type="PANTHER" id="PTHR42760">
    <property type="entry name" value="SHORT-CHAIN DEHYDROGENASES/REDUCTASES FAMILY MEMBER"/>
    <property type="match status" value="1"/>
</dbReference>
<comment type="similarity">
    <text evidence="1">Belongs to the short-chain dehydrogenases/reductases (SDR) family.</text>
</comment>
<dbReference type="PRINTS" id="PR00081">
    <property type="entry name" value="GDHRDH"/>
</dbReference>
<dbReference type="AlphaFoldDB" id="A0A523V0I9"/>
<dbReference type="GO" id="GO:0016616">
    <property type="term" value="F:oxidoreductase activity, acting on the CH-OH group of donors, NAD or NADP as acceptor"/>
    <property type="evidence" value="ECO:0007669"/>
    <property type="project" value="TreeGrafter"/>
</dbReference>